<keyword evidence="3" id="KW-1185">Reference proteome</keyword>
<evidence type="ECO:0000313" key="3">
    <source>
        <dbReference type="Proteomes" id="UP000528555"/>
    </source>
</evidence>
<dbReference type="AlphaFoldDB" id="A0A850HI89"/>
<evidence type="ECO:0000313" key="1">
    <source>
        <dbReference type="EMBL" id="NSK14086.1"/>
    </source>
</evidence>
<reference evidence="2" key="2">
    <citation type="submission" date="2020-02" db="EMBL/GenBank/DDBJ databases">
        <authorList>
            <person name="Littmann E."/>
            <person name="Sorbara M."/>
        </authorList>
    </citation>
    <scope>NUCLEOTIDE SEQUENCE</scope>
    <source>
        <strain evidence="2">MSK.17.11</strain>
        <strain evidence="1">MSK.17.38</strain>
    </source>
</reference>
<protein>
    <submittedName>
        <fullName evidence="2">Virulence protein</fullName>
    </submittedName>
</protein>
<sequence length="235" mass="26540">MKVEFNKKGAERKELIKAISEILNTKPKYLGMPTAAYDFGGLIVDKNGALNFEENVFPKDIENLLLKLQSKGFYAEDNDLPKEPVKEPQREGLGLTVAIPLEQVQVEKLSAIINSKANLIKKALGISDLPIIVDLEKVSFPWFKESPDDTRIQTYTRFIAALCKMSITQKRVQAKEKEVDNEKYAFRCFLLRLGFIGSEFKEDRKILLKNLEGSSAFRDAKKGGDESCFSQAEIL</sequence>
<name>A0A850HI89_9FIRM</name>
<dbReference type="RefSeq" id="WP_173814407.1">
    <property type="nucleotide sequence ID" value="NZ_JAAITX010000002.1"/>
</dbReference>
<organism evidence="2 3">
    <name type="scientific">Dorea phocaeensis</name>
    <dbReference type="NCBI Taxonomy" id="2040291"/>
    <lineage>
        <taxon>Bacteria</taxon>
        <taxon>Bacillati</taxon>
        <taxon>Bacillota</taxon>
        <taxon>Clostridia</taxon>
        <taxon>Lachnospirales</taxon>
        <taxon>Lachnospiraceae</taxon>
        <taxon>Dorea</taxon>
    </lineage>
</organism>
<evidence type="ECO:0000313" key="4">
    <source>
        <dbReference type="Proteomes" id="UP000701680"/>
    </source>
</evidence>
<proteinExistence type="predicted"/>
<gene>
    <name evidence="2" type="ORF">G5A66_03985</name>
    <name evidence="1" type="ORF">G5A75_04215</name>
</gene>
<dbReference type="Proteomes" id="UP000528555">
    <property type="component" value="Unassembled WGS sequence"/>
</dbReference>
<dbReference type="Proteomes" id="UP000701680">
    <property type="component" value="Unassembled WGS sequence"/>
</dbReference>
<evidence type="ECO:0000313" key="2">
    <source>
        <dbReference type="EMBL" id="NVH57827.1"/>
    </source>
</evidence>
<dbReference type="EMBL" id="JAAIUO010000002">
    <property type="protein sequence ID" value="NSK14086.1"/>
    <property type="molecule type" value="Genomic_DNA"/>
</dbReference>
<comment type="caution">
    <text evidence="2">The sequence shown here is derived from an EMBL/GenBank/DDBJ whole genome shotgun (WGS) entry which is preliminary data.</text>
</comment>
<dbReference type="EMBL" id="JAAITX010000002">
    <property type="protein sequence ID" value="NVH57827.1"/>
    <property type="molecule type" value="Genomic_DNA"/>
</dbReference>
<reference evidence="3 4" key="1">
    <citation type="journal article" date="2020" name="Cell Host Microbe">
        <title>Functional and Genomic Variation between Human-Derived Isolates of Lachnospiraceae Reveals Inter- and Intra-Species Diversity.</title>
        <authorList>
            <person name="Sorbara M.T."/>
            <person name="Littmann E.R."/>
            <person name="Fontana E."/>
            <person name="Moody T.U."/>
            <person name="Kohout C.E."/>
            <person name="Gjonbalaj M."/>
            <person name="Eaton V."/>
            <person name="Seok R."/>
            <person name="Leiner I.M."/>
            <person name="Pamer E.G."/>
        </authorList>
    </citation>
    <scope>NUCLEOTIDE SEQUENCE [LARGE SCALE GENOMIC DNA]</scope>
    <source>
        <strain evidence="2 3">MSK.17.11</strain>
        <strain evidence="1 4">MSK.17.38</strain>
    </source>
</reference>
<accession>A0A850HI89</accession>